<reference evidence="1" key="2">
    <citation type="journal article" date="2015" name="Data Brief">
        <title>Shoot transcriptome of the giant reed, Arundo donax.</title>
        <authorList>
            <person name="Barrero R.A."/>
            <person name="Guerrero F.D."/>
            <person name="Moolhuijzen P."/>
            <person name="Goolsby J.A."/>
            <person name="Tidwell J."/>
            <person name="Bellgard S.E."/>
            <person name="Bellgard M.I."/>
        </authorList>
    </citation>
    <scope>NUCLEOTIDE SEQUENCE</scope>
    <source>
        <tissue evidence="1">Shoot tissue taken approximately 20 cm above the soil surface</tissue>
    </source>
</reference>
<evidence type="ECO:0000313" key="1">
    <source>
        <dbReference type="EMBL" id="JAD45725.1"/>
    </source>
</evidence>
<reference evidence="1" key="1">
    <citation type="submission" date="2014-09" db="EMBL/GenBank/DDBJ databases">
        <authorList>
            <person name="Magalhaes I.L.F."/>
            <person name="Oliveira U."/>
            <person name="Santos F.R."/>
            <person name="Vidigal T.H.D.A."/>
            <person name="Brescovit A.D."/>
            <person name="Santos A.J."/>
        </authorList>
    </citation>
    <scope>NUCLEOTIDE SEQUENCE</scope>
    <source>
        <tissue evidence="1">Shoot tissue taken approximately 20 cm above the soil surface</tissue>
    </source>
</reference>
<organism evidence="1">
    <name type="scientific">Arundo donax</name>
    <name type="common">Giant reed</name>
    <name type="synonym">Donax arundinaceus</name>
    <dbReference type="NCBI Taxonomy" id="35708"/>
    <lineage>
        <taxon>Eukaryota</taxon>
        <taxon>Viridiplantae</taxon>
        <taxon>Streptophyta</taxon>
        <taxon>Embryophyta</taxon>
        <taxon>Tracheophyta</taxon>
        <taxon>Spermatophyta</taxon>
        <taxon>Magnoliopsida</taxon>
        <taxon>Liliopsida</taxon>
        <taxon>Poales</taxon>
        <taxon>Poaceae</taxon>
        <taxon>PACMAD clade</taxon>
        <taxon>Arundinoideae</taxon>
        <taxon>Arundineae</taxon>
        <taxon>Arundo</taxon>
    </lineage>
</organism>
<name>A0A0A9A9Q8_ARUDO</name>
<proteinExistence type="predicted"/>
<dbReference type="EMBL" id="GBRH01252170">
    <property type="protein sequence ID" value="JAD45725.1"/>
    <property type="molecule type" value="Transcribed_RNA"/>
</dbReference>
<accession>A0A0A9A9Q8</accession>
<dbReference type="AlphaFoldDB" id="A0A0A9A9Q8"/>
<sequence length="24" mass="2764">MDAVLLFQQDRTLNICISSRTLLL</sequence>
<protein>
    <submittedName>
        <fullName evidence="1">Uncharacterized protein</fullName>
    </submittedName>
</protein>